<keyword evidence="2" id="KW-1185">Reference proteome</keyword>
<proteinExistence type="predicted"/>
<dbReference type="AlphaFoldDB" id="A0AAV1I443"/>
<protein>
    <submittedName>
        <fullName evidence="1">Uncharacterized protein</fullName>
    </submittedName>
</protein>
<dbReference type="Proteomes" id="UP001314263">
    <property type="component" value="Unassembled WGS sequence"/>
</dbReference>
<gene>
    <name evidence="1" type="ORF">CVIRNUC_004222</name>
</gene>
<organism evidence="1 2">
    <name type="scientific">Coccomyxa viridis</name>
    <dbReference type="NCBI Taxonomy" id="1274662"/>
    <lineage>
        <taxon>Eukaryota</taxon>
        <taxon>Viridiplantae</taxon>
        <taxon>Chlorophyta</taxon>
        <taxon>core chlorophytes</taxon>
        <taxon>Trebouxiophyceae</taxon>
        <taxon>Trebouxiophyceae incertae sedis</taxon>
        <taxon>Coccomyxaceae</taxon>
        <taxon>Coccomyxa</taxon>
    </lineage>
</organism>
<comment type="caution">
    <text evidence="1">The sequence shown here is derived from an EMBL/GenBank/DDBJ whole genome shotgun (WGS) entry which is preliminary data.</text>
</comment>
<accession>A0AAV1I443</accession>
<evidence type="ECO:0000313" key="1">
    <source>
        <dbReference type="EMBL" id="CAK0774989.1"/>
    </source>
</evidence>
<name>A0AAV1I443_9CHLO</name>
<sequence>MFGRSDVAHIADMTFQELDASLNFGKGCGMTPFINLFKLLHLNDDAPRNHNVLLESKDSALLVFKQRHWRRMEDVQRMLRQCLGNMANLFLDIAEMLAENMDGKCFRRFMKLRDRVETMSIGYVRVSAETHKVLNRMRDAIVHFTARRPDLLAYAKADCQLAPPPVETPAVRDLHRWQPGGDRYEAFQVRGG</sequence>
<dbReference type="EMBL" id="CAUYUE010000005">
    <property type="protein sequence ID" value="CAK0774989.1"/>
    <property type="molecule type" value="Genomic_DNA"/>
</dbReference>
<evidence type="ECO:0000313" key="2">
    <source>
        <dbReference type="Proteomes" id="UP001314263"/>
    </source>
</evidence>
<reference evidence="1 2" key="1">
    <citation type="submission" date="2023-10" db="EMBL/GenBank/DDBJ databases">
        <authorList>
            <person name="Maclean D."/>
            <person name="Macfadyen A."/>
        </authorList>
    </citation>
    <scope>NUCLEOTIDE SEQUENCE [LARGE SCALE GENOMIC DNA]</scope>
</reference>